<organism evidence="1">
    <name type="scientific">Tanacetum cinerariifolium</name>
    <name type="common">Dalmatian daisy</name>
    <name type="synonym">Chrysanthemum cinerariifolium</name>
    <dbReference type="NCBI Taxonomy" id="118510"/>
    <lineage>
        <taxon>Eukaryota</taxon>
        <taxon>Viridiplantae</taxon>
        <taxon>Streptophyta</taxon>
        <taxon>Embryophyta</taxon>
        <taxon>Tracheophyta</taxon>
        <taxon>Spermatophyta</taxon>
        <taxon>Magnoliopsida</taxon>
        <taxon>eudicotyledons</taxon>
        <taxon>Gunneridae</taxon>
        <taxon>Pentapetalae</taxon>
        <taxon>asterids</taxon>
        <taxon>campanulids</taxon>
        <taxon>Asterales</taxon>
        <taxon>Asteraceae</taxon>
        <taxon>Asteroideae</taxon>
        <taxon>Anthemideae</taxon>
        <taxon>Anthemidinae</taxon>
        <taxon>Tanacetum</taxon>
    </lineage>
</organism>
<comment type="caution">
    <text evidence="1">The sequence shown here is derived from an EMBL/GenBank/DDBJ whole genome shotgun (WGS) entry which is preliminary data.</text>
</comment>
<accession>A0A699HAT6</accession>
<gene>
    <name evidence="1" type="ORF">Tci_343301</name>
</gene>
<dbReference type="AlphaFoldDB" id="A0A699HAT6"/>
<sequence>MASNVFGKAITEGSRLERARLAYNQNADEKHKKACQRKGRSGGYCLNGVPPHYTHSFCHIYDDGKIDDNNKIYGKINANRTACIALTKLHDMDVKSVKDKVDVVKASVAKDKDKADVVKDKPTNVVKDDVVKAAVSKDKDKADVVKAPVAKDKEKVDMVKAPVAKDNDKDKAHALRPLEALVTLWICSVMVDDKLAE</sequence>
<protein>
    <submittedName>
        <fullName evidence="1">Uncharacterized protein</fullName>
    </submittedName>
</protein>
<evidence type="ECO:0000313" key="1">
    <source>
        <dbReference type="EMBL" id="GEX71326.1"/>
    </source>
</evidence>
<proteinExistence type="predicted"/>
<name>A0A699HAT6_TANCI</name>
<dbReference type="EMBL" id="BKCJ010125259">
    <property type="protein sequence ID" value="GEX71326.1"/>
    <property type="molecule type" value="Genomic_DNA"/>
</dbReference>
<reference evidence="1" key="1">
    <citation type="journal article" date="2019" name="Sci. Rep.">
        <title>Draft genome of Tanacetum cinerariifolium, the natural source of mosquito coil.</title>
        <authorList>
            <person name="Yamashiro T."/>
            <person name="Shiraishi A."/>
            <person name="Satake H."/>
            <person name="Nakayama K."/>
        </authorList>
    </citation>
    <scope>NUCLEOTIDE SEQUENCE</scope>
</reference>